<dbReference type="CDD" id="cd16018">
    <property type="entry name" value="Enpp"/>
    <property type="match status" value="1"/>
</dbReference>
<dbReference type="Proteomes" id="UP000266568">
    <property type="component" value="Unassembled WGS sequence"/>
</dbReference>
<dbReference type="Pfam" id="PF01663">
    <property type="entry name" value="Phosphodiest"/>
    <property type="match status" value="1"/>
</dbReference>
<dbReference type="InterPro" id="IPR002591">
    <property type="entry name" value="Phosphodiest/P_Trfase"/>
</dbReference>
<name>A0A397NJ96_9SPHN</name>
<reference evidence="2 3" key="1">
    <citation type="submission" date="2018-08" db="EMBL/GenBank/DDBJ databases">
        <title>Genomic Encyclopedia of Type Strains, Phase IV (KMG-IV): sequencing the most valuable type-strain genomes for metagenomic binning, comparative biology and taxonomic classification.</title>
        <authorList>
            <person name="Goeker M."/>
        </authorList>
    </citation>
    <scope>NUCLEOTIDE SEQUENCE [LARGE SCALE GENOMIC DNA]</scope>
    <source>
        <strain evidence="2 3">DSM 25527</strain>
    </source>
</reference>
<feature type="signal peptide" evidence="1">
    <location>
        <begin position="1"/>
        <end position="22"/>
    </location>
</feature>
<dbReference type="RefSeq" id="WP_119036893.1">
    <property type="nucleotide sequence ID" value="NZ_QXDC01000004.1"/>
</dbReference>
<gene>
    <name evidence="2" type="ORF">DFR49_3493</name>
</gene>
<dbReference type="Gene3D" id="3.30.1360.180">
    <property type="match status" value="1"/>
</dbReference>
<sequence>MIRLRAMLAALLAIGLSGCIVAAPPPPLPALLASAEATPKPPVTILVSIDGFRADYMARGVTPRLAALAAAGVTAPMAPSFPSKTFPNHWTLVTGEVPDRHGIVANKMEDPARPGETFTMASDDPFWWNAASPIWVDAEKAGIRTATMFWPGANVAWGGTRAADWPHAITGGTRPEDWQQFNQVVSGEQRVNAVLDWLRRPAAIRPKFVTLYFDTVDTAGHLYGPDDARTNAAIADVDARIGMLVDGLKALRQPANLVIVADHGMAATSSDRVVALDKLADPKLYRVVESGPYASFEPTEGNDAALAKALLRPHDHMQCWPKAEIPARFHYGANRRVPPWLCLAETGWLIQPTAPTAPFTGGNHGYDNAAPEMAALFLAHGPAFARGRTLPGFANVDVEPLLRDLLGMPLDPEVDGTDAPFKPILIPVEER</sequence>
<dbReference type="EMBL" id="QXDC01000004">
    <property type="protein sequence ID" value="RIA37606.1"/>
    <property type="molecule type" value="Genomic_DNA"/>
</dbReference>
<feature type="chain" id="PRO_5017309763" evidence="1">
    <location>
        <begin position="23"/>
        <end position="431"/>
    </location>
</feature>
<accession>A0A397NJ96</accession>
<dbReference type="PANTHER" id="PTHR10151">
    <property type="entry name" value="ECTONUCLEOTIDE PYROPHOSPHATASE/PHOSPHODIESTERASE"/>
    <property type="match status" value="1"/>
</dbReference>
<organism evidence="2 3">
    <name type="scientific">Hephaestia caeni</name>
    <dbReference type="NCBI Taxonomy" id="645617"/>
    <lineage>
        <taxon>Bacteria</taxon>
        <taxon>Pseudomonadati</taxon>
        <taxon>Pseudomonadota</taxon>
        <taxon>Alphaproteobacteria</taxon>
        <taxon>Sphingomonadales</taxon>
        <taxon>Sphingomonadaceae</taxon>
        <taxon>Hephaestia</taxon>
    </lineage>
</organism>
<evidence type="ECO:0000313" key="2">
    <source>
        <dbReference type="EMBL" id="RIA37606.1"/>
    </source>
</evidence>
<dbReference type="AlphaFoldDB" id="A0A397NJ96"/>
<keyword evidence="1" id="KW-0732">Signal</keyword>
<dbReference type="PROSITE" id="PS51257">
    <property type="entry name" value="PROKAR_LIPOPROTEIN"/>
    <property type="match status" value="1"/>
</dbReference>
<dbReference type="Gene3D" id="3.40.720.10">
    <property type="entry name" value="Alkaline Phosphatase, subunit A"/>
    <property type="match status" value="1"/>
</dbReference>
<evidence type="ECO:0000256" key="1">
    <source>
        <dbReference type="SAM" id="SignalP"/>
    </source>
</evidence>
<dbReference type="SUPFAM" id="SSF53649">
    <property type="entry name" value="Alkaline phosphatase-like"/>
    <property type="match status" value="1"/>
</dbReference>
<dbReference type="OrthoDB" id="9771966at2"/>
<keyword evidence="3" id="KW-1185">Reference proteome</keyword>
<dbReference type="GO" id="GO:0016787">
    <property type="term" value="F:hydrolase activity"/>
    <property type="evidence" value="ECO:0007669"/>
    <property type="project" value="UniProtKB-ARBA"/>
</dbReference>
<dbReference type="PANTHER" id="PTHR10151:SF120">
    <property type="entry name" value="BIS(5'-ADENOSYL)-TRIPHOSPHATASE"/>
    <property type="match status" value="1"/>
</dbReference>
<dbReference type="InterPro" id="IPR017850">
    <property type="entry name" value="Alkaline_phosphatase_core_sf"/>
</dbReference>
<comment type="caution">
    <text evidence="2">The sequence shown here is derived from an EMBL/GenBank/DDBJ whole genome shotgun (WGS) entry which is preliminary data.</text>
</comment>
<proteinExistence type="predicted"/>
<evidence type="ECO:0000313" key="3">
    <source>
        <dbReference type="Proteomes" id="UP000266568"/>
    </source>
</evidence>
<protein>
    <submittedName>
        <fullName evidence="2">Putative AlkP superfamily pyrophosphatase or phosphodiesterase</fullName>
    </submittedName>
</protein>